<dbReference type="Proteomes" id="UP000055048">
    <property type="component" value="Unassembled WGS sequence"/>
</dbReference>
<protein>
    <submittedName>
        <fullName evidence="1">Uncharacterized protein</fullName>
    </submittedName>
</protein>
<name>A0A0V0T707_9BILA</name>
<dbReference type="AlphaFoldDB" id="A0A0V0T707"/>
<keyword evidence="2" id="KW-1185">Reference proteome</keyword>
<sequence>MNVHQRSGESLQLGRWKGRVPVMVMRNLAVLSVLGTNFFDSFVRTVDWHTREITMTDGLKVRIEHDPSRAGQPSIGCAVGAKPWSVASDSGAGTAWWPWWMEQSVPRRARWSYAAYSGNAGRSSRVAMPTLEERAL</sequence>
<organism evidence="1 2">
    <name type="scientific">Trichinella murrelli</name>
    <dbReference type="NCBI Taxonomy" id="144512"/>
    <lineage>
        <taxon>Eukaryota</taxon>
        <taxon>Metazoa</taxon>
        <taxon>Ecdysozoa</taxon>
        <taxon>Nematoda</taxon>
        <taxon>Enoplea</taxon>
        <taxon>Dorylaimia</taxon>
        <taxon>Trichinellida</taxon>
        <taxon>Trichinellidae</taxon>
        <taxon>Trichinella</taxon>
    </lineage>
</organism>
<evidence type="ECO:0000313" key="2">
    <source>
        <dbReference type="Proteomes" id="UP000055048"/>
    </source>
</evidence>
<dbReference type="EMBL" id="JYDJ01000519">
    <property type="protein sequence ID" value="KRX34762.1"/>
    <property type="molecule type" value="Genomic_DNA"/>
</dbReference>
<gene>
    <name evidence="1" type="ORF">T05_15976</name>
</gene>
<comment type="caution">
    <text evidence="1">The sequence shown here is derived from an EMBL/GenBank/DDBJ whole genome shotgun (WGS) entry which is preliminary data.</text>
</comment>
<proteinExistence type="predicted"/>
<reference evidence="1 2" key="1">
    <citation type="submission" date="2015-01" db="EMBL/GenBank/DDBJ databases">
        <title>Evolution of Trichinella species and genotypes.</title>
        <authorList>
            <person name="Korhonen P.K."/>
            <person name="Edoardo P."/>
            <person name="Giuseppe L.R."/>
            <person name="Gasser R.B."/>
        </authorList>
    </citation>
    <scope>NUCLEOTIDE SEQUENCE [LARGE SCALE GENOMIC DNA]</scope>
    <source>
        <strain evidence="1">ISS417</strain>
    </source>
</reference>
<evidence type="ECO:0000313" key="1">
    <source>
        <dbReference type="EMBL" id="KRX34762.1"/>
    </source>
</evidence>
<accession>A0A0V0T707</accession>